<name>A0A0F7VNX5_STRLW</name>
<evidence type="ECO:0000313" key="6">
    <source>
        <dbReference type="Proteomes" id="UP000035016"/>
    </source>
</evidence>
<feature type="region of interest" description="Disordered" evidence="3">
    <location>
        <begin position="359"/>
        <end position="393"/>
    </location>
</feature>
<dbReference type="GO" id="GO:0003678">
    <property type="term" value="F:DNA helicase activity"/>
    <property type="evidence" value="ECO:0007669"/>
    <property type="project" value="InterPro"/>
</dbReference>
<dbReference type="InterPro" id="IPR036185">
    <property type="entry name" value="DNA_heli_DnaB-like_N_sf"/>
</dbReference>
<evidence type="ECO:0000313" key="5">
    <source>
        <dbReference type="EMBL" id="CQR61879.1"/>
    </source>
</evidence>
<dbReference type="PANTHER" id="PTHR30153:SF2">
    <property type="entry name" value="REPLICATIVE DNA HELICASE"/>
    <property type="match status" value="1"/>
</dbReference>
<evidence type="ECO:0000256" key="3">
    <source>
        <dbReference type="SAM" id="MobiDB-lite"/>
    </source>
</evidence>
<dbReference type="PANTHER" id="PTHR30153">
    <property type="entry name" value="REPLICATIVE DNA HELICASE DNAB"/>
    <property type="match status" value="1"/>
</dbReference>
<dbReference type="GO" id="GO:0003677">
    <property type="term" value="F:DNA binding"/>
    <property type="evidence" value="ECO:0007669"/>
    <property type="project" value="UniProtKB-KW"/>
</dbReference>
<sequence>MPHAPHPDEDSLLTVTPWPPVYYAEQALLGALLSDPQRLAEVSGIGPEAFSTAAHAAVFAAIRSLPAPGPAEAGDHAAALAALRTKTAPAPVERTEHIAWLDRVLAAARERARGLTTAHLHGFISACPDPRHAPAYARIVEAEHARRRLHTAARHLMHTARDTSLPHPVPSALAAADALASVVDDVAAACPPHSGSLPRTPAPPPAPPHDGEEAAQEERLLLATATARPADIEKMRWLTAQDFTRPLHAGLWQCLTALVRRHAPVDPVTVLWQAQQRGVLSRTDDPKELLGFLAEPDVSAPCLGERILHRAVLTTAHHTGRRIEAFTDDPANTPHQLIVGSRRALADLTALRTRWYQATTPQPAARSARRTANAAPRACPQPTTSPPFSRITR</sequence>
<protein>
    <recommendedName>
        <fullName evidence="4">DNA helicase DnaB-like N-terminal domain-containing protein</fullName>
    </recommendedName>
</protein>
<dbReference type="Proteomes" id="UP000035016">
    <property type="component" value="Chromosome Chromosome"/>
</dbReference>
<dbReference type="GO" id="GO:0006260">
    <property type="term" value="P:DNA replication"/>
    <property type="evidence" value="ECO:0007669"/>
    <property type="project" value="UniProtKB-KW"/>
</dbReference>
<dbReference type="InterPro" id="IPR016136">
    <property type="entry name" value="DNA_helicase_N/primase_C"/>
</dbReference>
<dbReference type="Pfam" id="PF00772">
    <property type="entry name" value="DnaB"/>
    <property type="match status" value="2"/>
</dbReference>
<dbReference type="GO" id="GO:0005829">
    <property type="term" value="C:cytosol"/>
    <property type="evidence" value="ECO:0007669"/>
    <property type="project" value="TreeGrafter"/>
</dbReference>
<keyword evidence="1" id="KW-0235">DNA replication</keyword>
<evidence type="ECO:0000256" key="2">
    <source>
        <dbReference type="ARBA" id="ARBA00023125"/>
    </source>
</evidence>
<feature type="domain" description="DNA helicase DnaB-like N-terminal" evidence="4">
    <location>
        <begin position="23"/>
        <end position="67"/>
    </location>
</feature>
<dbReference type="GO" id="GO:0005524">
    <property type="term" value="F:ATP binding"/>
    <property type="evidence" value="ECO:0007669"/>
    <property type="project" value="InterPro"/>
</dbReference>
<feature type="compositionally biased region" description="Low complexity" evidence="3">
    <location>
        <begin position="364"/>
        <end position="378"/>
    </location>
</feature>
<dbReference type="RefSeq" id="WP_029381363.1">
    <property type="nucleotide sequence ID" value="NZ_AZSD01000036.1"/>
</dbReference>
<proteinExistence type="predicted"/>
<dbReference type="InterPro" id="IPR007693">
    <property type="entry name" value="DNA_helicase_DnaB-like_N"/>
</dbReference>
<evidence type="ECO:0000256" key="1">
    <source>
        <dbReference type="ARBA" id="ARBA00022705"/>
    </source>
</evidence>
<dbReference type="Gene3D" id="1.10.860.10">
    <property type="entry name" value="DNAb Helicase, Chain A"/>
    <property type="match status" value="2"/>
</dbReference>
<reference evidence="5 6" key="1">
    <citation type="submission" date="2015-02" db="EMBL/GenBank/DDBJ databases">
        <authorList>
            <person name="Gomez-Escribano P.J."/>
        </authorList>
    </citation>
    <scope>NUCLEOTIDE SEQUENCE [LARGE SCALE GENOMIC DNA]</scope>
    <source>
        <strain evidence="6">C34 (DSM 42122 / NRRL B-24963)</strain>
    </source>
</reference>
<evidence type="ECO:0000259" key="4">
    <source>
        <dbReference type="Pfam" id="PF00772"/>
    </source>
</evidence>
<dbReference type="AlphaFoldDB" id="A0A0F7VNX5"/>
<dbReference type="EMBL" id="LN831790">
    <property type="protein sequence ID" value="CQR61879.1"/>
    <property type="molecule type" value="Genomic_DNA"/>
</dbReference>
<dbReference type="KEGG" id="sle:sle_24180"/>
<feature type="region of interest" description="Disordered" evidence="3">
    <location>
        <begin position="191"/>
        <end position="215"/>
    </location>
</feature>
<organism evidence="5 6">
    <name type="scientific">Streptomyces leeuwenhoekii</name>
    <dbReference type="NCBI Taxonomy" id="1437453"/>
    <lineage>
        <taxon>Bacteria</taxon>
        <taxon>Bacillati</taxon>
        <taxon>Actinomycetota</taxon>
        <taxon>Actinomycetes</taxon>
        <taxon>Kitasatosporales</taxon>
        <taxon>Streptomycetaceae</taxon>
        <taxon>Streptomyces</taxon>
    </lineage>
</organism>
<accession>A0A0F7VNX5</accession>
<feature type="domain" description="DNA helicase DnaB-like N-terminal" evidence="4">
    <location>
        <begin position="216"/>
        <end position="293"/>
    </location>
</feature>
<gene>
    <name evidence="5" type="primary">sle_24180</name>
</gene>
<dbReference type="SUPFAM" id="SSF48024">
    <property type="entry name" value="N-terminal domain of DnaB helicase"/>
    <property type="match status" value="2"/>
</dbReference>
<keyword evidence="2" id="KW-0238">DNA-binding</keyword>